<evidence type="ECO:0000256" key="11">
    <source>
        <dbReference type="ARBA" id="ARBA00023303"/>
    </source>
</evidence>
<keyword evidence="5" id="KW-0812">Transmembrane</keyword>
<evidence type="ECO:0000256" key="2">
    <source>
        <dbReference type="ARBA" id="ARBA00004651"/>
    </source>
</evidence>
<evidence type="ECO:0000256" key="1">
    <source>
        <dbReference type="ARBA" id="ARBA00004610"/>
    </source>
</evidence>
<evidence type="ECO:0000313" key="14">
    <source>
        <dbReference type="Proteomes" id="UP001159363"/>
    </source>
</evidence>
<comment type="similarity">
    <text evidence="12">Belongs to the pannexin family.</text>
</comment>
<evidence type="ECO:0000256" key="12">
    <source>
        <dbReference type="RuleBase" id="RU010713"/>
    </source>
</evidence>
<reference evidence="13 14" key="1">
    <citation type="submission" date="2023-02" db="EMBL/GenBank/DDBJ databases">
        <title>LHISI_Scaffold_Assembly.</title>
        <authorList>
            <person name="Stuart O.P."/>
            <person name="Cleave R."/>
            <person name="Magrath M.J.L."/>
            <person name="Mikheyev A.S."/>
        </authorList>
    </citation>
    <scope>NUCLEOTIDE SEQUENCE [LARGE SCALE GENOMIC DNA]</scope>
    <source>
        <strain evidence="13">Daus_M_001</strain>
        <tissue evidence="13">Leg muscle</tissue>
    </source>
</reference>
<keyword evidence="11 12" id="KW-0407">Ion channel</keyword>
<keyword evidence="6" id="KW-0303">Gap junction</keyword>
<dbReference type="PANTHER" id="PTHR11893">
    <property type="entry name" value="INNEXIN"/>
    <property type="match status" value="1"/>
</dbReference>
<keyword evidence="7" id="KW-0965">Cell junction</keyword>
<accession>A0ABQ9IMB9</accession>
<dbReference type="PROSITE" id="PS51013">
    <property type="entry name" value="PANNEXIN"/>
    <property type="match status" value="1"/>
</dbReference>
<dbReference type="InterPro" id="IPR000990">
    <property type="entry name" value="Innexin"/>
</dbReference>
<dbReference type="Proteomes" id="UP001159363">
    <property type="component" value="Chromosome 1"/>
</dbReference>
<keyword evidence="14" id="KW-1185">Reference proteome</keyword>
<organism evidence="13 14">
    <name type="scientific">Dryococelus australis</name>
    <dbReference type="NCBI Taxonomy" id="614101"/>
    <lineage>
        <taxon>Eukaryota</taxon>
        <taxon>Metazoa</taxon>
        <taxon>Ecdysozoa</taxon>
        <taxon>Arthropoda</taxon>
        <taxon>Hexapoda</taxon>
        <taxon>Insecta</taxon>
        <taxon>Pterygota</taxon>
        <taxon>Neoptera</taxon>
        <taxon>Polyneoptera</taxon>
        <taxon>Phasmatodea</taxon>
        <taxon>Verophasmatodea</taxon>
        <taxon>Anareolatae</taxon>
        <taxon>Phasmatidae</taxon>
        <taxon>Eurycanthinae</taxon>
        <taxon>Dryococelus</taxon>
    </lineage>
</organism>
<evidence type="ECO:0000256" key="6">
    <source>
        <dbReference type="ARBA" id="ARBA00022868"/>
    </source>
</evidence>
<comment type="function">
    <text evidence="12">Structural component of the gap junctions.</text>
</comment>
<keyword evidence="3 12" id="KW-0813">Transport</keyword>
<comment type="caution">
    <text evidence="13">The sequence shown here is derived from an EMBL/GenBank/DDBJ whole genome shotgun (WGS) entry which is preliminary data.</text>
</comment>
<protein>
    <recommendedName>
        <fullName evidence="12">Innexin</fullName>
    </recommendedName>
</protein>
<keyword evidence="8" id="KW-1133">Transmembrane helix</keyword>
<evidence type="ECO:0000256" key="3">
    <source>
        <dbReference type="ARBA" id="ARBA00022448"/>
    </source>
</evidence>
<proteinExistence type="inferred from homology"/>
<dbReference type="PRINTS" id="PR01262">
    <property type="entry name" value="INNEXIN"/>
</dbReference>
<keyword evidence="9 12" id="KW-0406">Ion transport</keyword>
<evidence type="ECO:0000256" key="5">
    <source>
        <dbReference type="ARBA" id="ARBA00022692"/>
    </source>
</evidence>
<dbReference type="Pfam" id="PF00876">
    <property type="entry name" value="Innexin"/>
    <property type="match status" value="1"/>
</dbReference>
<evidence type="ECO:0000256" key="7">
    <source>
        <dbReference type="ARBA" id="ARBA00022949"/>
    </source>
</evidence>
<gene>
    <name evidence="12" type="primary">inx</name>
    <name evidence="13" type="ORF">PR048_003165</name>
</gene>
<dbReference type="PANTHER" id="PTHR11893:SF41">
    <property type="entry name" value="INNEXIN INX2"/>
    <property type="match status" value="1"/>
</dbReference>
<keyword evidence="10" id="KW-0472">Membrane</keyword>
<evidence type="ECO:0000256" key="8">
    <source>
        <dbReference type="ARBA" id="ARBA00022989"/>
    </source>
</evidence>
<sequence>MIHVFDDLKARVKLGTIQGTIHIDNDVFQLHYKVTCNLLLGFSLIITTQQYVGDPIVCLSDGRVPSDVLDAYFLMSSTFTFPNRLSARVGVDVVQLGVFTPRGDAYRYATFYQWVCYCLILQSLMFYVPRYLWKVFEDGRMRALAAVINVSDTGDSGEQKRDMVVKYITKLWNRQNSYAIKFFLCEILNFLNVNGQFFFVDFFLDVLKGGVDPMRAVFPKQAKCHFFKYGRSGTVETIDGLCLLPLNNVHDAVFSALVFDFAFFRENFLRTYGYHATKDDIAVIVRNCQIGDWFVLYQLGKNIDPLFYREVLYDVAKHFKEEQDLIIP</sequence>
<evidence type="ECO:0000256" key="10">
    <source>
        <dbReference type="ARBA" id="ARBA00023136"/>
    </source>
</evidence>
<evidence type="ECO:0000313" key="13">
    <source>
        <dbReference type="EMBL" id="KAJ8897812.1"/>
    </source>
</evidence>
<evidence type="ECO:0000256" key="4">
    <source>
        <dbReference type="ARBA" id="ARBA00022475"/>
    </source>
</evidence>
<comment type="subcellular location">
    <subcellularLocation>
        <location evidence="1">Cell junction</location>
        <location evidence="1">Gap junction</location>
    </subcellularLocation>
    <subcellularLocation>
        <location evidence="2 12">Cell membrane</location>
        <topology evidence="2 12">Multi-pass membrane protein</topology>
    </subcellularLocation>
</comment>
<dbReference type="EMBL" id="JARBHB010000001">
    <property type="protein sequence ID" value="KAJ8897812.1"/>
    <property type="molecule type" value="Genomic_DNA"/>
</dbReference>
<name>A0ABQ9IMB9_9NEOP</name>
<evidence type="ECO:0000256" key="9">
    <source>
        <dbReference type="ARBA" id="ARBA00023065"/>
    </source>
</evidence>
<keyword evidence="4" id="KW-1003">Cell membrane</keyword>